<dbReference type="AlphaFoldDB" id="A0A1A6B0N0"/>
<keyword evidence="1" id="KW-1133">Transmembrane helix</keyword>
<keyword evidence="1" id="KW-0472">Membrane</keyword>
<dbReference type="PATRIC" id="fig|1353534.3.peg.691"/>
<dbReference type="RefSeq" id="WP_065077075.1">
    <property type="nucleotide sequence ID" value="NZ_LROS01000007.1"/>
</dbReference>
<evidence type="ECO:0000313" key="2">
    <source>
        <dbReference type="EMBL" id="OBR95901.1"/>
    </source>
</evidence>
<proteinExistence type="predicted"/>
<dbReference type="InterPro" id="IPR012902">
    <property type="entry name" value="N_methyl_site"/>
</dbReference>
<accession>A0A1A6B0N0</accession>
<dbReference type="InterPro" id="IPR045584">
    <property type="entry name" value="Pilin-like"/>
</dbReference>
<organism evidence="2 3">
    <name type="scientific">Clostridium ragsdalei P11</name>
    <dbReference type="NCBI Taxonomy" id="1353534"/>
    <lineage>
        <taxon>Bacteria</taxon>
        <taxon>Bacillati</taxon>
        <taxon>Bacillota</taxon>
        <taxon>Clostridia</taxon>
        <taxon>Eubacteriales</taxon>
        <taxon>Clostridiaceae</taxon>
        <taxon>Clostridium</taxon>
    </lineage>
</organism>
<sequence length="180" mass="19983">MKKRGFTLVELMITLAIFSIFSIYLYQTFFSEIKQSFNFKNNIDIQYNANKALNMLTDQIRNYSSTNDTKTLTSSDGNNILKLGSKDKDGKIEVSSVSNAGAANKDIINLILNPTESNVPPSNIYYDIKSKTLQDNDGNKCFNIDSVDFSYKNGLIFISVSASEGNIQIKSSTAVNVQAN</sequence>
<evidence type="ECO:0000256" key="1">
    <source>
        <dbReference type="SAM" id="Phobius"/>
    </source>
</evidence>
<reference evidence="2 3" key="1">
    <citation type="journal article" date="2012" name="Front. Microbiol.">
        <title>Draft Genome Sequence of the Virulent Strain 01-B526 of the Fish Pathogen Aeromonas salmonicida.</title>
        <authorList>
            <person name="Charette S.J."/>
            <person name="Brochu F."/>
            <person name="Boyle B."/>
            <person name="Filion G."/>
            <person name="Tanaka K.H."/>
            <person name="Derome N."/>
        </authorList>
    </citation>
    <scope>NUCLEOTIDE SEQUENCE [LARGE SCALE GENOMIC DNA]</scope>
    <source>
        <strain evidence="2 3">P11</strain>
    </source>
</reference>
<dbReference type="Pfam" id="PF07963">
    <property type="entry name" value="N_methyl"/>
    <property type="match status" value="1"/>
</dbReference>
<comment type="caution">
    <text evidence="2">The sequence shown here is derived from an EMBL/GenBank/DDBJ whole genome shotgun (WGS) entry which is preliminary data.</text>
</comment>
<protein>
    <recommendedName>
        <fullName evidence="4">Prepilin-type N-terminal cleavage/methylation domain-containing protein</fullName>
    </recommendedName>
</protein>
<dbReference type="Proteomes" id="UP000093954">
    <property type="component" value="Unassembled WGS sequence"/>
</dbReference>
<evidence type="ECO:0000313" key="3">
    <source>
        <dbReference type="Proteomes" id="UP000093954"/>
    </source>
</evidence>
<dbReference type="SUPFAM" id="SSF54523">
    <property type="entry name" value="Pili subunits"/>
    <property type="match status" value="1"/>
</dbReference>
<gene>
    <name evidence="2" type="ORF">CLRAG_06820</name>
</gene>
<name>A0A1A6B0N0_9CLOT</name>
<evidence type="ECO:0008006" key="4">
    <source>
        <dbReference type="Google" id="ProtNLM"/>
    </source>
</evidence>
<dbReference type="EMBL" id="LROS01000007">
    <property type="protein sequence ID" value="OBR95901.1"/>
    <property type="molecule type" value="Genomic_DNA"/>
</dbReference>
<keyword evidence="1" id="KW-0812">Transmembrane</keyword>
<dbReference type="NCBIfam" id="TIGR02532">
    <property type="entry name" value="IV_pilin_GFxxxE"/>
    <property type="match status" value="1"/>
</dbReference>
<feature type="transmembrane region" description="Helical" evidence="1">
    <location>
        <begin position="7"/>
        <end position="26"/>
    </location>
</feature>
<keyword evidence="3" id="KW-1185">Reference proteome</keyword>